<evidence type="ECO:0000256" key="1">
    <source>
        <dbReference type="SAM" id="Phobius"/>
    </source>
</evidence>
<dbReference type="InterPro" id="IPR049802">
    <property type="entry name" value="RhsC-like_FIX"/>
</dbReference>
<protein>
    <submittedName>
        <fullName evidence="2">Uncharacterized protein</fullName>
    </submittedName>
</protein>
<dbReference type="eggNOG" id="ENOG502Z8DY">
    <property type="taxonomic scope" value="Bacteria"/>
</dbReference>
<name>A0A069N958_9BURK</name>
<feature type="non-terminal residue" evidence="2">
    <location>
        <position position="277"/>
    </location>
</feature>
<dbReference type="CDD" id="cd20746">
    <property type="entry name" value="FIX_Ntox15_NUC_DUF4112_RhsA-like"/>
    <property type="match status" value="1"/>
</dbReference>
<keyword evidence="1" id="KW-0812">Transmembrane</keyword>
<dbReference type="EMBL" id="JFHE01000127">
    <property type="protein sequence ID" value="KDR24597.1"/>
    <property type="molecule type" value="Genomic_DNA"/>
</dbReference>
<dbReference type="Proteomes" id="UP000027439">
    <property type="component" value="Unassembled WGS sequence"/>
</dbReference>
<keyword evidence="1" id="KW-0472">Membrane</keyword>
<accession>A0A069N958</accession>
<feature type="transmembrane region" description="Helical" evidence="1">
    <location>
        <begin position="93"/>
        <end position="114"/>
    </location>
</feature>
<evidence type="ECO:0000313" key="2">
    <source>
        <dbReference type="EMBL" id="KDR24597.1"/>
    </source>
</evidence>
<proteinExistence type="predicted"/>
<dbReference type="STRING" id="1071679.BG57_05300"/>
<reference evidence="2 3" key="1">
    <citation type="submission" date="2014-03" db="EMBL/GenBank/DDBJ databases">
        <title>Draft Genome Sequences of Four Burkholderia Strains.</title>
        <authorList>
            <person name="Liu X.Y."/>
            <person name="Li C.X."/>
            <person name="Xu J.H."/>
        </authorList>
    </citation>
    <scope>NUCLEOTIDE SEQUENCE [LARGE SCALE GENOMIC DNA]</scope>
    <source>
        <strain evidence="2 3">R27</strain>
    </source>
</reference>
<comment type="caution">
    <text evidence="2">The sequence shown here is derived from an EMBL/GenBank/DDBJ whole genome shotgun (WGS) entry which is preliminary data.</text>
</comment>
<gene>
    <name evidence="2" type="ORF">BG57_05300</name>
</gene>
<keyword evidence="1" id="KW-1133">Transmembrane helix</keyword>
<sequence>MAGEVINKNPAENRIGAIEVGKRIWDGAVASSKWLGGALSGEFNKQQAIGQIVFDAVLSMFPIAGEITAARDGVAICVDMCEDQQKLYDRWQWIKLVLCVIAVIPALGGILKGVGKLVIRALDKSEDLAKLAADVIMFLNRMGHGNAYKWLRELDFTRYQSKVLAAVGELIDRLTRACQYIVKTMGGVLPPHVVQYLSALPPKLKEIRKAADRMVPQALKDLNDCLFRVRAHLVEGTWADVTVGAGKVTTREAEGRMAAAASDAGKIPHPKATVDQF</sequence>
<organism evidence="2 3">
    <name type="scientific">Caballeronia grimmiae</name>
    <dbReference type="NCBI Taxonomy" id="1071679"/>
    <lineage>
        <taxon>Bacteria</taxon>
        <taxon>Pseudomonadati</taxon>
        <taxon>Pseudomonadota</taxon>
        <taxon>Betaproteobacteria</taxon>
        <taxon>Burkholderiales</taxon>
        <taxon>Burkholderiaceae</taxon>
        <taxon>Caballeronia</taxon>
    </lineage>
</organism>
<evidence type="ECO:0000313" key="3">
    <source>
        <dbReference type="Proteomes" id="UP000027439"/>
    </source>
</evidence>
<dbReference type="AlphaFoldDB" id="A0A069N958"/>